<protein>
    <submittedName>
        <fullName evidence="2">Unannotated protein</fullName>
    </submittedName>
</protein>
<reference evidence="2" key="1">
    <citation type="submission" date="2020-05" db="EMBL/GenBank/DDBJ databases">
        <authorList>
            <person name="Chiriac C."/>
            <person name="Salcher M."/>
            <person name="Ghai R."/>
            <person name="Kavagutti S V."/>
        </authorList>
    </citation>
    <scope>NUCLEOTIDE SEQUENCE</scope>
</reference>
<feature type="region of interest" description="Disordered" evidence="1">
    <location>
        <begin position="254"/>
        <end position="279"/>
    </location>
</feature>
<accession>A0A6J7J9K1</accession>
<dbReference type="EMBL" id="CAFBNE010000017">
    <property type="protein sequence ID" value="CAB4939407.1"/>
    <property type="molecule type" value="Genomic_DNA"/>
</dbReference>
<feature type="region of interest" description="Disordered" evidence="1">
    <location>
        <begin position="18"/>
        <end position="45"/>
    </location>
</feature>
<dbReference type="AlphaFoldDB" id="A0A6J7J9K1"/>
<name>A0A6J7J9K1_9ZZZZ</name>
<proteinExistence type="predicted"/>
<gene>
    <name evidence="2" type="ORF">UFOPK3772_00810</name>
</gene>
<evidence type="ECO:0000256" key="1">
    <source>
        <dbReference type="SAM" id="MobiDB-lite"/>
    </source>
</evidence>
<evidence type="ECO:0000313" key="2">
    <source>
        <dbReference type="EMBL" id="CAB4939407.1"/>
    </source>
</evidence>
<organism evidence="2">
    <name type="scientific">freshwater metagenome</name>
    <dbReference type="NCBI Taxonomy" id="449393"/>
    <lineage>
        <taxon>unclassified sequences</taxon>
        <taxon>metagenomes</taxon>
        <taxon>ecological metagenomes</taxon>
    </lineage>
</organism>
<sequence length="279" mass="32318">MRWSGSCGPHELRDESCRSRTWSERPPNGKGSSAEAWASSTGERSPCFHGNAMPWEGVRFWRRLHHRHRTHGRQGVHVHRHGDSWLQQRRGGCDIESVEQRPQCPLLYLPTAHGRGMECWTRRVFKCTHTDVECNSVHRVQPHCWRRIPVHGPEPPLQLLWNPKIFEQGNPSNWSLHSIWSRYVHTRHNRSGRTVDQDRDEHHAECRGVFQGAYEWWGIDHHGLQRDGGNRVWRQCSRHPSRVCRSLSPVEKSTCGIKNRRSGPTIGKNRDGDSVDSSG</sequence>